<comment type="similarity">
    <text evidence="1 3">Belongs to the UPF0122 family.</text>
</comment>
<dbReference type="PANTHER" id="PTHR40083">
    <property type="entry name" value="UPF0122 PROTEIN CBO2450/CLC_2298"/>
    <property type="match status" value="1"/>
</dbReference>
<sequence length="112" mass="13795">MLEKTNRVNLLFDFYGPLFNDRQQQFFEMYYEEDLSLSEIAALVKVSRQAVFDQLKRMEQVLKTYEEKLRLVAHYEERQQRLTQLMQMMEREDWERDKIRSQVKALAQFDME</sequence>
<protein>
    <recommendedName>
        <fullName evidence="3">UPF0122 protein BEP19_07145</fullName>
    </recommendedName>
</protein>
<dbReference type="Pfam" id="PF04297">
    <property type="entry name" value="UPF0122"/>
    <property type="match status" value="1"/>
</dbReference>
<dbReference type="InterPro" id="IPR013324">
    <property type="entry name" value="RNA_pol_sigma_r3/r4-like"/>
</dbReference>
<dbReference type="InterPro" id="IPR036388">
    <property type="entry name" value="WH-like_DNA-bd_sf"/>
</dbReference>
<reference evidence="5 6" key="1">
    <citation type="submission" date="2016-08" db="EMBL/GenBank/DDBJ databases">
        <title>Novel Firmicute Genomes.</title>
        <authorList>
            <person name="Poppleton D.I."/>
            <person name="Gribaldo S."/>
        </authorList>
    </citation>
    <scope>NUCLEOTIDE SEQUENCE [LARGE SCALE GENOMIC DNA]</scope>
    <source>
        <strain evidence="5 6">RAOx-1</strain>
    </source>
</reference>
<evidence type="ECO:0000256" key="3">
    <source>
        <dbReference type="HAMAP-Rule" id="MF_00245"/>
    </source>
</evidence>
<dbReference type="RefSeq" id="WP_170145313.1">
    <property type="nucleotide sequence ID" value="NZ_MCHY01000008.1"/>
</dbReference>
<gene>
    <name evidence="5" type="ORF">BEP19_07145</name>
</gene>
<keyword evidence="6" id="KW-1185">Reference proteome</keyword>
<dbReference type="InterPro" id="IPR007394">
    <property type="entry name" value="UPF0122"/>
</dbReference>
<name>A0A419SJM5_9BACL</name>
<dbReference type="HAMAP" id="MF_00245">
    <property type="entry name" value="UPF0122"/>
    <property type="match status" value="1"/>
</dbReference>
<proteinExistence type="inferred from homology"/>
<comment type="caution">
    <text evidence="5">The sequence shown here is derived from an EMBL/GenBank/DDBJ whole genome shotgun (WGS) entry which is preliminary data.</text>
</comment>
<feature type="coiled-coil region" evidence="4">
    <location>
        <begin position="48"/>
        <end position="92"/>
    </location>
</feature>
<dbReference type="PANTHER" id="PTHR40083:SF1">
    <property type="entry name" value="UPF0122 PROTEIN YLXM"/>
    <property type="match status" value="1"/>
</dbReference>
<dbReference type="Gene3D" id="1.10.10.10">
    <property type="entry name" value="Winged helix-like DNA-binding domain superfamily/Winged helix DNA-binding domain"/>
    <property type="match status" value="1"/>
</dbReference>
<keyword evidence="4" id="KW-0175">Coiled coil</keyword>
<dbReference type="Proteomes" id="UP000284219">
    <property type="component" value="Unassembled WGS sequence"/>
</dbReference>
<evidence type="ECO:0000256" key="1">
    <source>
        <dbReference type="ARBA" id="ARBA00008720"/>
    </source>
</evidence>
<organism evidence="5 6">
    <name type="scientific">Ammoniphilus oxalaticus</name>
    <dbReference type="NCBI Taxonomy" id="66863"/>
    <lineage>
        <taxon>Bacteria</taxon>
        <taxon>Bacillati</taxon>
        <taxon>Bacillota</taxon>
        <taxon>Bacilli</taxon>
        <taxon>Bacillales</taxon>
        <taxon>Paenibacillaceae</taxon>
        <taxon>Aneurinibacillus group</taxon>
        <taxon>Ammoniphilus</taxon>
    </lineage>
</organism>
<dbReference type="SUPFAM" id="SSF88659">
    <property type="entry name" value="Sigma3 and sigma4 domains of RNA polymerase sigma factors"/>
    <property type="match status" value="1"/>
</dbReference>
<dbReference type="InterPro" id="IPR054831">
    <property type="entry name" value="UPF0122_fam_protein"/>
</dbReference>
<evidence type="ECO:0000313" key="5">
    <source>
        <dbReference type="EMBL" id="RKD24175.1"/>
    </source>
</evidence>
<evidence type="ECO:0000256" key="4">
    <source>
        <dbReference type="SAM" id="Coils"/>
    </source>
</evidence>
<dbReference type="AlphaFoldDB" id="A0A419SJM5"/>
<dbReference type="NCBIfam" id="NF045758">
    <property type="entry name" value="YlxM"/>
    <property type="match status" value="1"/>
</dbReference>
<dbReference type="EMBL" id="MCHY01000008">
    <property type="protein sequence ID" value="RKD24175.1"/>
    <property type="molecule type" value="Genomic_DNA"/>
</dbReference>
<accession>A0A419SJM5</accession>
<comment type="function">
    <text evidence="2 3">Might take part in the signal recognition particle (SRP) pathway. This is inferred from the conservation of its genetic proximity to ftsY/ffh. May be a regulatory protein.</text>
</comment>
<evidence type="ECO:0000256" key="2">
    <source>
        <dbReference type="ARBA" id="ARBA00024764"/>
    </source>
</evidence>
<evidence type="ECO:0000313" key="6">
    <source>
        <dbReference type="Proteomes" id="UP000284219"/>
    </source>
</evidence>